<evidence type="ECO:0000256" key="1">
    <source>
        <dbReference type="SAM" id="Phobius"/>
    </source>
</evidence>
<feature type="domain" description="Inner membrane protein YqiJ N-terminal" evidence="3">
    <location>
        <begin position="8"/>
        <end position="113"/>
    </location>
</feature>
<dbReference type="Pfam" id="PF21001">
    <property type="entry name" value="YqiJ_N"/>
    <property type="match status" value="1"/>
</dbReference>
<dbReference type="AlphaFoldDB" id="A0A916YVT8"/>
<dbReference type="OrthoDB" id="7207054at2"/>
<sequence>MDILASYNTPFAVALALLVLLLLMQVVGLSDFGPDFDTDVDGDIEVDSADLSGGLVSLLGLNRLPLMAWLSIFLACFALLGWSVQQLLDSLLGAPLSALPAAGVGLLVGVPATSILSRPLAKIWPHDETTAVSTDRLVGKRGTISIGTARRGSPARASVRDHFGQPHNVMVEPHEDASQFVEGDEVLLVRREGEIFFAVTGTGPFRLD</sequence>
<evidence type="ECO:0008006" key="6">
    <source>
        <dbReference type="Google" id="ProtNLM"/>
    </source>
</evidence>
<protein>
    <recommendedName>
        <fullName evidence="6">DUF1449 domain-containing protein</fullName>
    </recommendedName>
</protein>
<accession>A0A916YVT8</accession>
<dbReference type="Pfam" id="PF07290">
    <property type="entry name" value="YqiJ_OB"/>
    <property type="match status" value="1"/>
</dbReference>
<feature type="domain" description="Inner membrane protein YqiJ OB-fold" evidence="2">
    <location>
        <begin position="137"/>
        <end position="199"/>
    </location>
</feature>
<keyword evidence="1" id="KW-0472">Membrane</keyword>
<name>A0A916YVT8_9SPHN</name>
<dbReference type="Proteomes" id="UP000612349">
    <property type="component" value="Unassembled WGS sequence"/>
</dbReference>
<organism evidence="4 5">
    <name type="scientific">Croceicoccus mobilis</name>
    <dbReference type="NCBI Taxonomy" id="1703339"/>
    <lineage>
        <taxon>Bacteria</taxon>
        <taxon>Pseudomonadati</taxon>
        <taxon>Pseudomonadota</taxon>
        <taxon>Alphaproteobacteria</taxon>
        <taxon>Sphingomonadales</taxon>
        <taxon>Erythrobacteraceae</taxon>
        <taxon>Croceicoccus</taxon>
    </lineage>
</organism>
<feature type="transmembrane region" description="Helical" evidence="1">
    <location>
        <begin position="66"/>
        <end position="84"/>
    </location>
</feature>
<feature type="transmembrane region" description="Helical" evidence="1">
    <location>
        <begin position="91"/>
        <end position="112"/>
    </location>
</feature>
<comment type="caution">
    <text evidence="4">The sequence shown here is derived from an EMBL/GenBank/DDBJ whole genome shotgun (WGS) entry which is preliminary data.</text>
</comment>
<keyword evidence="1" id="KW-0812">Transmembrane</keyword>
<evidence type="ECO:0000313" key="5">
    <source>
        <dbReference type="Proteomes" id="UP000612349"/>
    </source>
</evidence>
<evidence type="ECO:0000259" key="3">
    <source>
        <dbReference type="Pfam" id="PF21001"/>
    </source>
</evidence>
<reference evidence="4" key="1">
    <citation type="journal article" date="2014" name="Int. J. Syst. Evol. Microbiol.">
        <title>Complete genome sequence of Corynebacterium casei LMG S-19264T (=DSM 44701T), isolated from a smear-ripened cheese.</title>
        <authorList>
            <consortium name="US DOE Joint Genome Institute (JGI-PGF)"/>
            <person name="Walter F."/>
            <person name="Albersmeier A."/>
            <person name="Kalinowski J."/>
            <person name="Ruckert C."/>
        </authorList>
    </citation>
    <scope>NUCLEOTIDE SEQUENCE</scope>
    <source>
        <strain evidence="4">CGMCC 1.15360</strain>
    </source>
</reference>
<dbReference type="InterPro" id="IPR010840">
    <property type="entry name" value="YqiJ_OB"/>
</dbReference>
<reference evidence="4" key="2">
    <citation type="submission" date="2020-09" db="EMBL/GenBank/DDBJ databases">
        <authorList>
            <person name="Sun Q."/>
            <person name="Zhou Y."/>
        </authorList>
    </citation>
    <scope>NUCLEOTIDE SEQUENCE</scope>
    <source>
        <strain evidence="4">CGMCC 1.15360</strain>
    </source>
</reference>
<dbReference type="EMBL" id="BMIP01000002">
    <property type="protein sequence ID" value="GGD62858.1"/>
    <property type="molecule type" value="Genomic_DNA"/>
</dbReference>
<gene>
    <name evidence="4" type="ORF">GCM10010990_10370</name>
</gene>
<keyword evidence="1" id="KW-1133">Transmembrane helix</keyword>
<proteinExistence type="predicted"/>
<dbReference type="RefSeq" id="WP_066776498.1">
    <property type="nucleotide sequence ID" value="NZ_BMIP01000002.1"/>
</dbReference>
<keyword evidence="5" id="KW-1185">Reference proteome</keyword>
<dbReference type="InterPro" id="IPR048376">
    <property type="entry name" value="YqiJ_N"/>
</dbReference>
<evidence type="ECO:0000259" key="2">
    <source>
        <dbReference type="Pfam" id="PF07290"/>
    </source>
</evidence>
<evidence type="ECO:0000313" key="4">
    <source>
        <dbReference type="EMBL" id="GGD62858.1"/>
    </source>
</evidence>